<name>A0A1X1VI46_MYCGS</name>
<keyword evidence="3" id="KW-1185">Reference proteome</keyword>
<protein>
    <submittedName>
        <fullName evidence="2">Uncharacterized protein</fullName>
    </submittedName>
</protein>
<dbReference type="SUPFAM" id="SSF52309">
    <property type="entry name" value="N-(deoxy)ribosyltransferase-like"/>
    <property type="match status" value="1"/>
</dbReference>
<comment type="caution">
    <text evidence="2">The sequence shown here is derived from an EMBL/GenBank/DDBJ whole genome shotgun (WGS) entry which is preliminary data.</text>
</comment>
<reference evidence="2 3" key="1">
    <citation type="submission" date="2016-01" db="EMBL/GenBank/DDBJ databases">
        <title>The new phylogeny of the genus Mycobacterium.</title>
        <authorList>
            <person name="Tarcisio F."/>
            <person name="Conor M."/>
            <person name="Antonella G."/>
            <person name="Elisabetta G."/>
            <person name="Giulia F.S."/>
            <person name="Sara T."/>
            <person name="Anna F."/>
            <person name="Clotilde B."/>
            <person name="Roberto B."/>
            <person name="Veronica D.S."/>
            <person name="Fabio R."/>
            <person name="Monica P."/>
            <person name="Olivier J."/>
            <person name="Enrico T."/>
            <person name="Nicola S."/>
        </authorList>
    </citation>
    <scope>NUCLEOTIDE SEQUENCE [LARGE SCALE GENOMIC DNA]</scope>
    <source>
        <strain evidence="2 3">DSM 43505</strain>
    </source>
</reference>
<feature type="region of interest" description="Disordered" evidence="1">
    <location>
        <begin position="130"/>
        <end position="162"/>
    </location>
</feature>
<evidence type="ECO:0000313" key="2">
    <source>
        <dbReference type="EMBL" id="ORV68726.1"/>
    </source>
</evidence>
<dbReference type="AlphaFoldDB" id="A0A1X1VI46"/>
<dbReference type="STRING" id="1777.AWC07_07475"/>
<evidence type="ECO:0000313" key="3">
    <source>
        <dbReference type="Proteomes" id="UP000193738"/>
    </source>
</evidence>
<feature type="compositionally biased region" description="Basic and acidic residues" evidence="1">
    <location>
        <begin position="139"/>
        <end position="160"/>
    </location>
</feature>
<organism evidence="2 3">
    <name type="scientific">Mycobacterium gastri</name>
    <dbReference type="NCBI Taxonomy" id="1777"/>
    <lineage>
        <taxon>Bacteria</taxon>
        <taxon>Bacillati</taxon>
        <taxon>Actinomycetota</taxon>
        <taxon>Actinomycetes</taxon>
        <taxon>Mycobacteriales</taxon>
        <taxon>Mycobacteriaceae</taxon>
        <taxon>Mycobacterium</taxon>
    </lineage>
</organism>
<sequence>MDAEYTVRAEPANTRSFVESSCAAASESRGPIGRSGPDDARLLMLPPNLAISRTSLGPVGGAYRTNETGSALNVRQDGHVEPPAAGPAPVVDAVERAAEFGCYAASLLAEMDRLFGEPDEMWTAQGAVRCRPTTAGPGSEDRQRHRDGRREDDKPHEFRNSADGLAADSNYYLPGSLPSYDELVELTRTDPDTAYYWSGLDARGVSVGPDGSRIAERLAGAANGTTLKMLLERNGMQPIPGWNKFDPELVRFWHDAARAYADNCTGTVTAVVGCDVRPDNIWQTVEVPRLTDNPNVTKIVQIDPDSRLTTVIFERYIEECSWWDPAAVVEPGRMIDCVETPSGQE</sequence>
<feature type="region of interest" description="Disordered" evidence="1">
    <location>
        <begin position="16"/>
        <end position="38"/>
    </location>
</feature>
<dbReference type="EMBL" id="LQOX01000105">
    <property type="protein sequence ID" value="ORV68726.1"/>
    <property type="molecule type" value="Genomic_DNA"/>
</dbReference>
<gene>
    <name evidence="2" type="ORF">AWC07_07475</name>
</gene>
<evidence type="ECO:0000256" key="1">
    <source>
        <dbReference type="SAM" id="MobiDB-lite"/>
    </source>
</evidence>
<dbReference type="Proteomes" id="UP000193738">
    <property type="component" value="Unassembled WGS sequence"/>
</dbReference>
<accession>A0A1X1VI46</accession>
<proteinExistence type="predicted"/>